<protein>
    <submittedName>
        <fullName evidence="2">DegV family protein</fullName>
    </submittedName>
</protein>
<dbReference type="EMBL" id="JADPIE010000003">
    <property type="protein sequence ID" value="MBF8436794.1"/>
    <property type="molecule type" value="Genomic_DNA"/>
</dbReference>
<dbReference type="Gene3D" id="3.40.50.10170">
    <property type="match status" value="1"/>
</dbReference>
<evidence type="ECO:0000313" key="3">
    <source>
        <dbReference type="Proteomes" id="UP000621436"/>
    </source>
</evidence>
<accession>A0A931AUA6</accession>
<dbReference type="Proteomes" id="UP000621436">
    <property type="component" value="Unassembled WGS sequence"/>
</dbReference>
<dbReference type="SUPFAM" id="SSF82549">
    <property type="entry name" value="DAK1/DegV-like"/>
    <property type="match status" value="1"/>
</dbReference>
<proteinExistence type="predicted"/>
<name>A0A931AUA6_9FIRM</name>
<keyword evidence="3" id="KW-1185">Reference proteome</keyword>
<dbReference type="Pfam" id="PF02645">
    <property type="entry name" value="DegV"/>
    <property type="match status" value="1"/>
</dbReference>
<dbReference type="NCBIfam" id="TIGR00762">
    <property type="entry name" value="DegV"/>
    <property type="match status" value="1"/>
</dbReference>
<organism evidence="2 3">
    <name type="scientific">Halonatronomonas betaini</name>
    <dbReference type="NCBI Taxonomy" id="2778430"/>
    <lineage>
        <taxon>Bacteria</taxon>
        <taxon>Bacillati</taxon>
        <taxon>Bacillota</taxon>
        <taxon>Clostridia</taxon>
        <taxon>Halanaerobiales</taxon>
        <taxon>Halarsenatibacteraceae</taxon>
        <taxon>Halonatronomonas</taxon>
    </lineage>
</organism>
<comment type="caution">
    <text evidence="2">The sequence shown here is derived from an EMBL/GenBank/DDBJ whole genome shotgun (WGS) entry which is preliminary data.</text>
</comment>
<evidence type="ECO:0000313" key="2">
    <source>
        <dbReference type="EMBL" id="MBF8436794.1"/>
    </source>
</evidence>
<dbReference type="AlphaFoldDB" id="A0A931AUA6"/>
<dbReference type="PANTHER" id="PTHR33434">
    <property type="entry name" value="DEGV DOMAIN-CONTAINING PROTEIN DR_1986-RELATED"/>
    <property type="match status" value="1"/>
</dbReference>
<reference evidence="2" key="1">
    <citation type="submission" date="2020-11" db="EMBL/GenBank/DDBJ databases">
        <title>Halonatronomonas betainensis gen. nov., sp. nov. a novel haloalkaliphilic representative of the family Halanaerobiacae capable of betaine degradation.</title>
        <authorList>
            <person name="Boltyanskaya Y."/>
            <person name="Kevbrin V."/>
            <person name="Detkova E."/>
            <person name="Grouzdev D.S."/>
            <person name="Koziaeva V."/>
            <person name="Zhilina T."/>
        </authorList>
    </citation>
    <scope>NUCLEOTIDE SEQUENCE</scope>
    <source>
        <strain evidence="2">Z-7014</strain>
    </source>
</reference>
<dbReference type="RefSeq" id="WP_270453706.1">
    <property type="nucleotide sequence ID" value="NZ_JADPIE010000003.1"/>
</dbReference>
<keyword evidence="1" id="KW-0446">Lipid-binding</keyword>
<dbReference type="PROSITE" id="PS51482">
    <property type="entry name" value="DEGV"/>
    <property type="match status" value="1"/>
</dbReference>
<dbReference type="Gene3D" id="3.30.1180.10">
    <property type="match status" value="1"/>
</dbReference>
<dbReference type="GO" id="GO:0008289">
    <property type="term" value="F:lipid binding"/>
    <property type="evidence" value="ECO:0007669"/>
    <property type="project" value="UniProtKB-KW"/>
</dbReference>
<dbReference type="InterPro" id="IPR003797">
    <property type="entry name" value="DegV"/>
</dbReference>
<evidence type="ECO:0000256" key="1">
    <source>
        <dbReference type="ARBA" id="ARBA00023121"/>
    </source>
</evidence>
<dbReference type="PANTHER" id="PTHR33434:SF2">
    <property type="entry name" value="FATTY ACID-BINDING PROTEIN TM_1468"/>
    <property type="match status" value="1"/>
</dbReference>
<sequence length="292" mass="32160">MSQIGVLTDSTNDLPKEFIESRDYLFTIPLTLHFGDEQYIDGVDIDSAEFFEKISKVDIIPTTSQPSAGRFIEKYQEMAEEYDQIISIHISGKLSGTVKSAQLAAQDINNTEVKIIDTGSASLGLGTLVKLVCKLVEAGKELDEIAEIIDNYLNKSRVLFTVSDLKFLEKGGRIGKAQSFLGSILNFHPLLELKAVEGEISPNGRARGKKRVKDAIVEYCREELQGEKYAWIGIMHGDNAERAEEIKIALNELCQEIGVEVEIIENIISPILGAHVGPSVYGMALLSGDLLK</sequence>
<dbReference type="InterPro" id="IPR050270">
    <property type="entry name" value="DegV_domain_contain"/>
</dbReference>
<dbReference type="InterPro" id="IPR043168">
    <property type="entry name" value="DegV_C"/>
</dbReference>
<gene>
    <name evidence="2" type="ORF">I0Q91_06885</name>
</gene>